<proteinExistence type="predicted"/>
<accession>A0A8J5KA29</accession>
<evidence type="ECO:0000256" key="1">
    <source>
        <dbReference type="ARBA" id="ARBA00004651"/>
    </source>
</evidence>
<evidence type="ECO:0000256" key="9">
    <source>
        <dbReference type="ARBA" id="ARBA00023065"/>
    </source>
</evidence>
<keyword evidence="10 14" id="KW-0472">Membrane</keyword>
<keyword evidence="9" id="KW-0406">Ion transport</keyword>
<keyword evidence="6" id="KW-0851">Voltage-gated channel</keyword>
<keyword evidence="11" id="KW-0407">Ion channel</keyword>
<dbReference type="InterPro" id="IPR005821">
    <property type="entry name" value="Ion_trans_dom"/>
</dbReference>
<organism evidence="16 17">
    <name type="scientific">Homarus americanus</name>
    <name type="common">American lobster</name>
    <dbReference type="NCBI Taxonomy" id="6706"/>
    <lineage>
        <taxon>Eukaryota</taxon>
        <taxon>Metazoa</taxon>
        <taxon>Ecdysozoa</taxon>
        <taxon>Arthropoda</taxon>
        <taxon>Crustacea</taxon>
        <taxon>Multicrustacea</taxon>
        <taxon>Malacostraca</taxon>
        <taxon>Eumalacostraca</taxon>
        <taxon>Eucarida</taxon>
        <taxon>Decapoda</taxon>
        <taxon>Pleocyemata</taxon>
        <taxon>Astacidea</taxon>
        <taxon>Nephropoidea</taxon>
        <taxon>Nephropidae</taxon>
        <taxon>Homarus</taxon>
    </lineage>
</organism>
<evidence type="ECO:0000256" key="10">
    <source>
        <dbReference type="ARBA" id="ARBA00023136"/>
    </source>
</evidence>
<keyword evidence="5 14" id="KW-0812">Transmembrane</keyword>
<dbReference type="GO" id="GO:0030171">
    <property type="term" value="F:voltage-gated proton channel activity"/>
    <property type="evidence" value="ECO:0007669"/>
    <property type="project" value="InterPro"/>
</dbReference>
<evidence type="ECO:0000259" key="15">
    <source>
        <dbReference type="Pfam" id="PF00520"/>
    </source>
</evidence>
<evidence type="ECO:0000256" key="14">
    <source>
        <dbReference type="SAM" id="Phobius"/>
    </source>
</evidence>
<dbReference type="GO" id="GO:0005886">
    <property type="term" value="C:plasma membrane"/>
    <property type="evidence" value="ECO:0007669"/>
    <property type="project" value="UniProtKB-SubCell"/>
</dbReference>
<keyword evidence="7 14" id="KW-1133">Transmembrane helix</keyword>
<evidence type="ECO:0000313" key="16">
    <source>
        <dbReference type="EMBL" id="KAG7168895.1"/>
    </source>
</evidence>
<sequence length="228" mass="25352">MGQVGERFSTNNTQDHGPPSNTQDHGPPSNTQDHGPPSNTQDHGPPSNTQDHGLPSNTQKNKLAALSAERTRETLKRVLTSTLLEVLILVIVLVDTLLVLAQLVMDSNDHLVEQPSVSHALHAVSLTFLSLFSLEVLLKIYAFRWEFLTHKAEVLDAVVVLLALCLDIVFVHHQAGYGFIIILRLWRIFRLCHSEYYCLMKQNSDHDKPDGKNSGGVIIVQLATAPNW</sequence>
<evidence type="ECO:0000256" key="11">
    <source>
        <dbReference type="ARBA" id="ARBA00023303"/>
    </source>
</evidence>
<dbReference type="Pfam" id="PF00520">
    <property type="entry name" value="Ion_trans"/>
    <property type="match status" value="1"/>
</dbReference>
<comment type="subcellular location">
    <subcellularLocation>
        <location evidence="1">Cell membrane</location>
        <topology evidence="1">Multi-pass membrane protein</topology>
    </subcellularLocation>
</comment>
<evidence type="ECO:0000256" key="6">
    <source>
        <dbReference type="ARBA" id="ARBA00022882"/>
    </source>
</evidence>
<evidence type="ECO:0000313" key="17">
    <source>
        <dbReference type="Proteomes" id="UP000747542"/>
    </source>
</evidence>
<name>A0A8J5KA29_HOMAM</name>
<evidence type="ECO:0000256" key="3">
    <source>
        <dbReference type="ARBA" id="ARBA00022448"/>
    </source>
</evidence>
<feature type="region of interest" description="Disordered" evidence="13">
    <location>
        <begin position="1"/>
        <end position="57"/>
    </location>
</feature>
<dbReference type="EMBL" id="JAHLQT010018664">
    <property type="protein sequence ID" value="KAG7168895.1"/>
    <property type="molecule type" value="Genomic_DNA"/>
</dbReference>
<dbReference type="PANTHER" id="PTHR46480:SF1">
    <property type="entry name" value="VOLTAGE-GATED HYDROGEN CHANNEL 1"/>
    <property type="match status" value="1"/>
</dbReference>
<feature type="transmembrane region" description="Helical" evidence="14">
    <location>
        <begin position="154"/>
        <end position="171"/>
    </location>
</feature>
<evidence type="ECO:0000256" key="4">
    <source>
        <dbReference type="ARBA" id="ARBA00022475"/>
    </source>
</evidence>
<keyword evidence="4" id="KW-1003">Cell membrane</keyword>
<evidence type="ECO:0000256" key="8">
    <source>
        <dbReference type="ARBA" id="ARBA00023054"/>
    </source>
</evidence>
<keyword evidence="3" id="KW-0813">Transport</keyword>
<gene>
    <name evidence="16" type="primary">Hvcn1-L3</name>
    <name evidence="16" type="ORF">Hamer_G011569</name>
</gene>
<evidence type="ECO:0000256" key="12">
    <source>
        <dbReference type="ARBA" id="ARBA00031989"/>
    </source>
</evidence>
<evidence type="ECO:0000256" key="7">
    <source>
        <dbReference type="ARBA" id="ARBA00022989"/>
    </source>
</evidence>
<comment type="caution">
    <text evidence="16">The sequence shown here is derived from an EMBL/GenBank/DDBJ whole genome shotgun (WGS) entry which is preliminary data.</text>
</comment>
<dbReference type="AlphaFoldDB" id="A0A8J5KA29"/>
<evidence type="ECO:0000256" key="5">
    <source>
        <dbReference type="ARBA" id="ARBA00022692"/>
    </source>
</evidence>
<feature type="transmembrane region" description="Helical" evidence="14">
    <location>
        <begin position="120"/>
        <end position="142"/>
    </location>
</feature>
<dbReference type="InterPro" id="IPR031846">
    <property type="entry name" value="Hvcn1"/>
</dbReference>
<evidence type="ECO:0000256" key="13">
    <source>
        <dbReference type="SAM" id="MobiDB-lite"/>
    </source>
</evidence>
<dbReference type="Gene3D" id="1.20.120.350">
    <property type="entry name" value="Voltage-gated potassium channels. Chain C"/>
    <property type="match status" value="1"/>
</dbReference>
<dbReference type="PANTHER" id="PTHR46480">
    <property type="entry name" value="F20B24.22"/>
    <property type="match status" value="1"/>
</dbReference>
<evidence type="ECO:0000256" key="2">
    <source>
        <dbReference type="ARBA" id="ARBA00015897"/>
    </source>
</evidence>
<protein>
    <recommendedName>
        <fullName evidence="2">Voltage-gated hydrogen channel 1</fullName>
    </recommendedName>
    <alternativeName>
        <fullName evidence="12">Hydrogen voltage-gated channel 1</fullName>
    </alternativeName>
</protein>
<dbReference type="InterPro" id="IPR027359">
    <property type="entry name" value="Volt_channel_dom_sf"/>
</dbReference>
<reference evidence="16" key="1">
    <citation type="journal article" date="2021" name="Sci. Adv.">
        <title>The American lobster genome reveals insights on longevity, neural, and immune adaptations.</title>
        <authorList>
            <person name="Polinski J.M."/>
            <person name="Zimin A.V."/>
            <person name="Clark K.F."/>
            <person name="Kohn A.B."/>
            <person name="Sadowski N."/>
            <person name="Timp W."/>
            <person name="Ptitsyn A."/>
            <person name="Khanna P."/>
            <person name="Romanova D.Y."/>
            <person name="Williams P."/>
            <person name="Greenwood S.J."/>
            <person name="Moroz L.L."/>
            <person name="Walt D.R."/>
            <person name="Bodnar A.G."/>
        </authorList>
    </citation>
    <scope>NUCLEOTIDE SEQUENCE</scope>
    <source>
        <strain evidence="16">GMGI-L3</strain>
    </source>
</reference>
<keyword evidence="8" id="KW-0175">Coiled coil</keyword>
<dbReference type="GO" id="GO:0034702">
    <property type="term" value="C:monoatomic ion channel complex"/>
    <property type="evidence" value="ECO:0007669"/>
    <property type="project" value="UniProtKB-KW"/>
</dbReference>
<feature type="transmembrane region" description="Helical" evidence="14">
    <location>
        <begin position="78"/>
        <end position="100"/>
    </location>
</feature>
<keyword evidence="17" id="KW-1185">Reference proteome</keyword>
<dbReference type="Proteomes" id="UP000747542">
    <property type="component" value="Unassembled WGS sequence"/>
</dbReference>
<feature type="domain" description="Ion transport" evidence="15">
    <location>
        <begin position="83"/>
        <end position="192"/>
    </location>
</feature>
<dbReference type="SUPFAM" id="SSF81324">
    <property type="entry name" value="Voltage-gated potassium channels"/>
    <property type="match status" value="1"/>
</dbReference>
<feature type="compositionally biased region" description="Polar residues" evidence="13">
    <location>
        <begin position="8"/>
        <end position="57"/>
    </location>
</feature>